<dbReference type="Pfam" id="PF00041">
    <property type="entry name" value="fn3"/>
    <property type="match status" value="3"/>
</dbReference>
<organism evidence="3 4">
    <name type="scientific">Erpetoichthys calabaricus</name>
    <name type="common">Rope fish</name>
    <name type="synonym">Calamoichthys calabaricus</name>
    <dbReference type="NCBI Taxonomy" id="27687"/>
    <lineage>
        <taxon>Eukaryota</taxon>
        <taxon>Metazoa</taxon>
        <taxon>Chordata</taxon>
        <taxon>Craniata</taxon>
        <taxon>Vertebrata</taxon>
        <taxon>Euteleostomi</taxon>
        <taxon>Actinopterygii</taxon>
        <taxon>Polypteriformes</taxon>
        <taxon>Polypteridae</taxon>
        <taxon>Erpetoichthys</taxon>
    </lineage>
</organism>
<sequence length="457" mass="50716">SESLPGVKELRILNTGHFFLELSWVPPTPLPQGYRITYGPRDGQLKERRLSRSATSVRLDNLQHNTEYVVTLYPLYPQSTAVPVIVTGRTCKYLKFTLQAVSQNSVRVKWRGQSEATGYRLNNGWLYSSCPLTVNTEYIITVLPLYGSTEGPPATASFKIESEEPQTLRTYAIGPSSIRVTWNLISTARGYRLEWKQATGREVSRIVAGGIKSYTIEGLQPDSAFFISVSALAGSREGRPVTVSARTAPDVAVGKVSDLQVLDTESKSIRIRWSAVPRATSYRITWRQSDGETVSGDITSFDIDNLQEDTTYSIKVSALVGSREGSPSTVEAKTGSDIIRVTWVGVQGATSYRVIWRRSDGENLAFITLCFFCFISGGPEYSRIVSSDVTSFDIKDLDGGVNYTVRVTALIRDREGPPVSINVKTRKMFLKFTLITIDDNSIFCRFSSNIFLLRNAA</sequence>
<dbReference type="PROSITE" id="PS50853">
    <property type="entry name" value="FN3"/>
    <property type="match status" value="3"/>
</dbReference>
<dbReference type="GO" id="GO:0007399">
    <property type="term" value="P:nervous system development"/>
    <property type="evidence" value="ECO:0007669"/>
    <property type="project" value="TreeGrafter"/>
</dbReference>
<dbReference type="Ensembl" id="ENSECRT00000034147.1">
    <property type="protein sequence ID" value="ENSECRP00000033419.1"/>
    <property type="gene ID" value="ENSECRG00000022619.1"/>
</dbReference>
<dbReference type="GO" id="GO:0005178">
    <property type="term" value="F:integrin binding"/>
    <property type="evidence" value="ECO:0007669"/>
    <property type="project" value="TreeGrafter"/>
</dbReference>
<keyword evidence="1" id="KW-0677">Repeat</keyword>
<dbReference type="InterPro" id="IPR013783">
    <property type="entry name" value="Ig-like_fold"/>
</dbReference>
<reference evidence="3" key="2">
    <citation type="submission" date="2025-08" db="UniProtKB">
        <authorList>
            <consortium name="Ensembl"/>
        </authorList>
    </citation>
    <scope>IDENTIFICATION</scope>
</reference>
<dbReference type="GO" id="GO:0007160">
    <property type="term" value="P:cell-matrix adhesion"/>
    <property type="evidence" value="ECO:0007669"/>
    <property type="project" value="TreeGrafter"/>
</dbReference>
<evidence type="ECO:0000256" key="1">
    <source>
        <dbReference type="ARBA" id="ARBA00022737"/>
    </source>
</evidence>
<dbReference type="PANTHER" id="PTHR46708">
    <property type="entry name" value="TENASCIN"/>
    <property type="match status" value="1"/>
</dbReference>
<keyword evidence="4" id="KW-1185">Reference proteome</keyword>
<dbReference type="GO" id="GO:0005201">
    <property type="term" value="F:extracellular matrix structural constituent"/>
    <property type="evidence" value="ECO:0007669"/>
    <property type="project" value="TreeGrafter"/>
</dbReference>
<dbReference type="GO" id="GO:0007507">
    <property type="term" value="P:heart development"/>
    <property type="evidence" value="ECO:0007669"/>
    <property type="project" value="TreeGrafter"/>
</dbReference>
<reference evidence="3" key="1">
    <citation type="submission" date="2021-06" db="EMBL/GenBank/DDBJ databases">
        <authorList>
            <consortium name="Wellcome Sanger Institute Data Sharing"/>
        </authorList>
    </citation>
    <scope>NUCLEOTIDE SEQUENCE [LARGE SCALE GENOMIC DNA]</scope>
</reference>
<evidence type="ECO:0000259" key="2">
    <source>
        <dbReference type="PROSITE" id="PS50853"/>
    </source>
</evidence>
<name>A0A8C4TP86_ERPCA</name>
<dbReference type="SUPFAM" id="SSF49265">
    <property type="entry name" value="Fibronectin type III"/>
    <property type="match status" value="3"/>
</dbReference>
<accession>A0A8C4TP86</accession>
<dbReference type="InterPro" id="IPR050991">
    <property type="entry name" value="ECM_Regulatory_Proteins"/>
</dbReference>
<feature type="domain" description="Fibronectin type-III" evidence="2">
    <location>
        <begin position="164"/>
        <end position="251"/>
    </location>
</feature>
<dbReference type="Gene3D" id="2.60.40.10">
    <property type="entry name" value="Immunoglobulins"/>
    <property type="match status" value="4"/>
</dbReference>
<dbReference type="AlphaFoldDB" id="A0A8C4TP86"/>
<dbReference type="GO" id="GO:0007044">
    <property type="term" value="P:cell-substrate junction assembly"/>
    <property type="evidence" value="ECO:0007669"/>
    <property type="project" value="TreeGrafter"/>
</dbReference>
<dbReference type="InterPro" id="IPR003961">
    <property type="entry name" value="FN3_dom"/>
</dbReference>
<feature type="domain" description="Fibronectin type-III" evidence="2">
    <location>
        <begin position="6"/>
        <end position="94"/>
    </location>
</feature>
<feature type="domain" description="Fibronectin type-III" evidence="2">
    <location>
        <begin position="255"/>
        <end position="338"/>
    </location>
</feature>
<dbReference type="GeneTree" id="ENSGT00940000155126"/>
<protein>
    <recommendedName>
        <fullName evidence="2">Fibronectin type-III domain-containing protein</fullName>
    </recommendedName>
</protein>
<dbReference type="PANTHER" id="PTHR46708:SF7">
    <property type="entry name" value="FIBRONECTIN TYPE-III DOMAIN-CONTAINING PROTEIN"/>
    <property type="match status" value="1"/>
</dbReference>
<dbReference type="GO" id="GO:0043394">
    <property type="term" value="F:proteoglycan binding"/>
    <property type="evidence" value="ECO:0007669"/>
    <property type="project" value="TreeGrafter"/>
</dbReference>
<evidence type="ECO:0000313" key="3">
    <source>
        <dbReference type="Ensembl" id="ENSECRP00000033419.1"/>
    </source>
</evidence>
<evidence type="ECO:0000313" key="4">
    <source>
        <dbReference type="Proteomes" id="UP000694620"/>
    </source>
</evidence>
<dbReference type="CDD" id="cd00063">
    <property type="entry name" value="FN3"/>
    <property type="match status" value="4"/>
</dbReference>
<reference evidence="3" key="3">
    <citation type="submission" date="2025-09" db="UniProtKB">
        <authorList>
            <consortium name="Ensembl"/>
        </authorList>
    </citation>
    <scope>IDENTIFICATION</scope>
</reference>
<dbReference type="FunFam" id="2.60.40.10:FF:000307">
    <property type="entry name" value="collagen alpha-1(VII) chain isoform X1"/>
    <property type="match status" value="1"/>
</dbReference>
<dbReference type="Proteomes" id="UP000694620">
    <property type="component" value="Chromosome 18"/>
</dbReference>
<proteinExistence type="predicted"/>
<dbReference type="InterPro" id="IPR036116">
    <property type="entry name" value="FN3_sf"/>
</dbReference>
<dbReference type="SMART" id="SM00060">
    <property type="entry name" value="FN3"/>
    <property type="match status" value="5"/>
</dbReference>